<dbReference type="GO" id="GO:0004497">
    <property type="term" value="F:monooxygenase activity"/>
    <property type="evidence" value="ECO:0007669"/>
    <property type="project" value="InterPro"/>
</dbReference>
<proteinExistence type="predicted"/>
<dbReference type="GO" id="GO:0016705">
    <property type="term" value="F:oxidoreductase activity, acting on paired donors, with incorporation or reduction of molecular oxygen"/>
    <property type="evidence" value="ECO:0007669"/>
    <property type="project" value="InterPro"/>
</dbReference>
<dbReference type="GO" id="GO:0020037">
    <property type="term" value="F:heme binding"/>
    <property type="evidence" value="ECO:0007669"/>
    <property type="project" value="InterPro"/>
</dbReference>
<dbReference type="EMBL" id="JAEACU010000002">
    <property type="protein sequence ID" value="KAH7542858.1"/>
    <property type="molecule type" value="Genomic_DNA"/>
</dbReference>
<comment type="caution">
    <text evidence="1">The sequence shown here is derived from an EMBL/GenBank/DDBJ whole genome shotgun (WGS) entry which is preliminary data.</text>
</comment>
<dbReference type="GO" id="GO:0005506">
    <property type="term" value="F:iron ion binding"/>
    <property type="evidence" value="ECO:0007669"/>
    <property type="project" value="InterPro"/>
</dbReference>
<evidence type="ECO:0000313" key="2">
    <source>
        <dbReference type="Proteomes" id="UP000813462"/>
    </source>
</evidence>
<organism evidence="1 2">
    <name type="scientific">Ziziphus jujuba var. spinosa</name>
    <dbReference type="NCBI Taxonomy" id="714518"/>
    <lineage>
        <taxon>Eukaryota</taxon>
        <taxon>Viridiplantae</taxon>
        <taxon>Streptophyta</taxon>
        <taxon>Embryophyta</taxon>
        <taxon>Tracheophyta</taxon>
        <taxon>Spermatophyta</taxon>
        <taxon>Magnoliopsida</taxon>
        <taxon>eudicotyledons</taxon>
        <taxon>Gunneridae</taxon>
        <taxon>Pentapetalae</taxon>
        <taxon>rosids</taxon>
        <taxon>fabids</taxon>
        <taxon>Rosales</taxon>
        <taxon>Rhamnaceae</taxon>
        <taxon>Paliureae</taxon>
        <taxon>Ziziphus</taxon>
    </lineage>
</organism>
<accession>A0A978VVL3</accession>
<sequence length="118" mass="13348">MKVVKEKPEAGYKKDILLEATENSGLNQEATDRIVVDNCRNVHLVGYEPLQLQPHGASCCWLQTKIGKIVSEQKSSKFAKTMMVALHTDPKIWGPDSYKFNRDRFANRIPGACKLPYL</sequence>
<evidence type="ECO:0000313" key="1">
    <source>
        <dbReference type="EMBL" id="KAH7542858.1"/>
    </source>
</evidence>
<gene>
    <name evidence="1" type="ORF">FEM48_Zijuj02G0119900</name>
</gene>
<dbReference type="SUPFAM" id="SSF48264">
    <property type="entry name" value="Cytochrome P450"/>
    <property type="match status" value="1"/>
</dbReference>
<reference evidence="1" key="1">
    <citation type="journal article" date="2021" name="Front. Plant Sci.">
        <title>Chromosome-Scale Genome Assembly for Chinese Sour Jujube and Insights Into Its Genome Evolution and Domestication Signature.</title>
        <authorList>
            <person name="Shen L.-Y."/>
            <person name="Luo H."/>
            <person name="Wang X.-L."/>
            <person name="Wang X.-M."/>
            <person name="Qiu X.-J."/>
            <person name="Liu H."/>
            <person name="Zhou S.-S."/>
            <person name="Jia K.-H."/>
            <person name="Nie S."/>
            <person name="Bao Y.-T."/>
            <person name="Zhang R.-G."/>
            <person name="Yun Q.-Z."/>
            <person name="Chai Y.-H."/>
            <person name="Lu J.-Y."/>
            <person name="Li Y."/>
            <person name="Zhao S.-W."/>
            <person name="Mao J.-F."/>
            <person name="Jia S.-G."/>
            <person name="Mao Y.-M."/>
        </authorList>
    </citation>
    <scope>NUCLEOTIDE SEQUENCE</scope>
    <source>
        <strain evidence="1">AT0</strain>
        <tissue evidence="1">Leaf</tissue>
    </source>
</reference>
<dbReference type="AlphaFoldDB" id="A0A978VVL3"/>
<dbReference type="Proteomes" id="UP000813462">
    <property type="component" value="Unassembled WGS sequence"/>
</dbReference>
<dbReference type="InterPro" id="IPR036396">
    <property type="entry name" value="Cyt_P450_sf"/>
</dbReference>
<name>A0A978VVL3_ZIZJJ</name>
<protein>
    <submittedName>
        <fullName evidence="1">Uncharacterized protein</fullName>
    </submittedName>
</protein>